<comment type="caution">
    <text evidence="2">The sequence shown here is derived from an EMBL/GenBank/DDBJ whole genome shotgun (WGS) entry which is preliminary data.</text>
</comment>
<evidence type="ECO:0000313" key="3">
    <source>
        <dbReference type="Proteomes" id="UP000325315"/>
    </source>
</evidence>
<comment type="subcellular location">
    <subcellularLocation>
        <location evidence="1">Nucleus</location>
    </subcellularLocation>
</comment>
<keyword evidence="3" id="KW-1185">Reference proteome</keyword>
<organism evidence="2 3">
    <name type="scientific">Gossypium australe</name>
    <dbReference type="NCBI Taxonomy" id="47621"/>
    <lineage>
        <taxon>Eukaryota</taxon>
        <taxon>Viridiplantae</taxon>
        <taxon>Streptophyta</taxon>
        <taxon>Embryophyta</taxon>
        <taxon>Tracheophyta</taxon>
        <taxon>Spermatophyta</taxon>
        <taxon>Magnoliopsida</taxon>
        <taxon>eudicotyledons</taxon>
        <taxon>Gunneridae</taxon>
        <taxon>Pentapetalae</taxon>
        <taxon>rosids</taxon>
        <taxon>malvids</taxon>
        <taxon>Malvales</taxon>
        <taxon>Malvaceae</taxon>
        <taxon>Malvoideae</taxon>
        <taxon>Gossypium</taxon>
    </lineage>
</organism>
<name>A0A5B6VVZ8_9ROSI</name>
<gene>
    <name evidence="2" type="ORF">EPI10_023587</name>
</gene>
<dbReference type="InterPro" id="IPR031052">
    <property type="entry name" value="FHY3/FAR1"/>
</dbReference>
<keyword evidence="1" id="KW-0862">Zinc</keyword>
<evidence type="ECO:0000256" key="1">
    <source>
        <dbReference type="RuleBase" id="RU367018"/>
    </source>
</evidence>
<dbReference type="AlphaFoldDB" id="A0A5B6VVZ8"/>
<protein>
    <recommendedName>
        <fullName evidence="1">Protein FAR1-RELATED SEQUENCE</fullName>
    </recommendedName>
</protein>
<comment type="function">
    <text evidence="1">Putative transcription activator involved in regulating light control of development.</text>
</comment>
<dbReference type="Proteomes" id="UP000325315">
    <property type="component" value="Unassembled WGS sequence"/>
</dbReference>
<accession>A0A5B6VVZ8</accession>
<keyword evidence="1" id="KW-0863">Zinc-finger</keyword>
<keyword evidence="1" id="KW-0479">Metal-binding</keyword>
<reference evidence="3" key="1">
    <citation type="journal article" date="2019" name="Plant Biotechnol. J.">
        <title>Genome sequencing of the Australian wild diploid species Gossypium australe highlights disease resistance and delayed gland morphogenesis.</title>
        <authorList>
            <person name="Cai Y."/>
            <person name="Cai X."/>
            <person name="Wang Q."/>
            <person name="Wang P."/>
            <person name="Zhang Y."/>
            <person name="Cai C."/>
            <person name="Xu Y."/>
            <person name="Wang K."/>
            <person name="Zhou Z."/>
            <person name="Wang C."/>
            <person name="Geng S."/>
            <person name="Li B."/>
            <person name="Dong Q."/>
            <person name="Hou Y."/>
            <person name="Wang H."/>
            <person name="Ai P."/>
            <person name="Liu Z."/>
            <person name="Yi F."/>
            <person name="Sun M."/>
            <person name="An G."/>
            <person name="Cheng J."/>
            <person name="Zhang Y."/>
            <person name="Shi Q."/>
            <person name="Xie Y."/>
            <person name="Shi X."/>
            <person name="Chang Y."/>
            <person name="Huang F."/>
            <person name="Chen Y."/>
            <person name="Hong S."/>
            <person name="Mi L."/>
            <person name="Sun Q."/>
            <person name="Zhang L."/>
            <person name="Zhou B."/>
            <person name="Peng R."/>
            <person name="Zhang X."/>
            <person name="Liu F."/>
        </authorList>
    </citation>
    <scope>NUCLEOTIDE SEQUENCE [LARGE SCALE GENOMIC DNA]</scope>
    <source>
        <strain evidence="3">cv. PA1801</strain>
    </source>
</reference>
<comment type="similarity">
    <text evidence="1">Belongs to the FHY3/FAR1 family.</text>
</comment>
<evidence type="ECO:0000313" key="2">
    <source>
        <dbReference type="EMBL" id="KAA3473185.1"/>
    </source>
</evidence>
<proteinExistence type="inferred from homology"/>
<dbReference type="GO" id="GO:0006355">
    <property type="term" value="P:regulation of DNA-templated transcription"/>
    <property type="evidence" value="ECO:0007669"/>
    <property type="project" value="UniProtKB-UniRule"/>
</dbReference>
<dbReference type="PANTHER" id="PTHR31669:SF293">
    <property type="entry name" value="PROTEIN FAR1-RELATED SEQUENCE"/>
    <property type="match status" value="1"/>
</dbReference>
<dbReference type="PANTHER" id="PTHR31669">
    <property type="entry name" value="PROTEIN FAR1-RELATED SEQUENCE 10-RELATED"/>
    <property type="match status" value="1"/>
</dbReference>
<dbReference type="EMBL" id="SMMG02000005">
    <property type="protein sequence ID" value="KAA3473185.1"/>
    <property type="molecule type" value="Genomic_DNA"/>
</dbReference>
<dbReference type="GO" id="GO:0005634">
    <property type="term" value="C:nucleus"/>
    <property type="evidence" value="ECO:0007669"/>
    <property type="project" value="UniProtKB-SubCell"/>
</dbReference>
<sequence>MHRDCIKLQIKDLGFIYAIQVDESGHMGNYFWVDGRSRMAYKYFGDVVTFDATYLTNRYSMPFVLPNATHKSCIWNILQKLPEHLAHIYNKNSFFHDELHHCIHDTVTIEEF</sequence>
<keyword evidence="1" id="KW-0539">Nucleus</keyword>
<dbReference type="OrthoDB" id="2402896at2759"/>
<dbReference type="GO" id="GO:0008270">
    <property type="term" value="F:zinc ion binding"/>
    <property type="evidence" value="ECO:0007669"/>
    <property type="project" value="UniProtKB-UniRule"/>
</dbReference>